<name>A0A1M5ECG8_9BURK</name>
<feature type="compositionally biased region" description="Low complexity" evidence="1">
    <location>
        <begin position="33"/>
        <end position="53"/>
    </location>
</feature>
<proteinExistence type="predicted"/>
<evidence type="ECO:0000256" key="1">
    <source>
        <dbReference type="SAM" id="MobiDB-lite"/>
    </source>
</evidence>
<dbReference type="RefSeq" id="WP_073357068.1">
    <property type="nucleotide sequence ID" value="NZ_FQUZ01000040.1"/>
</dbReference>
<feature type="chain" id="PRO_5012951450" description="DUF2782 domain-containing protein" evidence="2">
    <location>
        <begin position="24"/>
        <end position="124"/>
    </location>
</feature>
<protein>
    <recommendedName>
        <fullName evidence="5">DUF2782 domain-containing protein</fullName>
    </recommendedName>
</protein>
<accession>A0A1M5ECG8</accession>
<feature type="region of interest" description="Disordered" evidence="1">
    <location>
        <begin position="33"/>
        <end position="65"/>
    </location>
</feature>
<dbReference type="STRING" id="1122156.SAMN02745117_02566"/>
<evidence type="ECO:0000256" key="2">
    <source>
        <dbReference type="SAM" id="SignalP"/>
    </source>
</evidence>
<dbReference type="EMBL" id="FQUZ01000040">
    <property type="protein sequence ID" value="SHF76782.1"/>
    <property type="molecule type" value="Genomic_DNA"/>
</dbReference>
<keyword evidence="2" id="KW-0732">Signal</keyword>
<organism evidence="3 4">
    <name type="scientific">Lampropedia hyalina DSM 16112</name>
    <dbReference type="NCBI Taxonomy" id="1122156"/>
    <lineage>
        <taxon>Bacteria</taxon>
        <taxon>Pseudomonadati</taxon>
        <taxon>Pseudomonadota</taxon>
        <taxon>Betaproteobacteria</taxon>
        <taxon>Burkholderiales</taxon>
        <taxon>Comamonadaceae</taxon>
        <taxon>Lampropedia</taxon>
    </lineage>
</organism>
<feature type="region of interest" description="Disordered" evidence="1">
    <location>
        <begin position="81"/>
        <end position="116"/>
    </location>
</feature>
<sequence>MNKNLLSLSTLSLWLALGGVAHAQEQQTLPAPAAVAAEAAPAEADKNANLAAPQRSVRTHQEDAGSRIEELKVGGETQAITVQPSGTAPAYQVRPSNNHSLRQEEGHRAGSGTNGPRVWNLVEF</sequence>
<feature type="signal peptide" evidence="2">
    <location>
        <begin position="1"/>
        <end position="23"/>
    </location>
</feature>
<reference evidence="3 4" key="1">
    <citation type="submission" date="2016-11" db="EMBL/GenBank/DDBJ databases">
        <authorList>
            <person name="Jaros S."/>
            <person name="Januszkiewicz K."/>
            <person name="Wedrychowicz H."/>
        </authorList>
    </citation>
    <scope>NUCLEOTIDE SEQUENCE [LARGE SCALE GENOMIC DNA]</scope>
    <source>
        <strain evidence="3 4">DSM 16112</strain>
    </source>
</reference>
<dbReference type="Gene3D" id="2.20.130.30">
    <property type="entry name" value="Protein of unknown function DUF2782"/>
    <property type="match status" value="1"/>
</dbReference>
<keyword evidence="4" id="KW-1185">Reference proteome</keyword>
<gene>
    <name evidence="3" type="ORF">SAMN02745117_02566</name>
</gene>
<evidence type="ECO:0008006" key="5">
    <source>
        <dbReference type="Google" id="ProtNLM"/>
    </source>
</evidence>
<dbReference type="Proteomes" id="UP000184327">
    <property type="component" value="Unassembled WGS sequence"/>
</dbReference>
<evidence type="ECO:0000313" key="3">
    <source>
        <dbReference type="EMBL" id="SHF76782.1"/>
    </source>
</evidence>
<dbReference type="AlphaFoldDB" id="A0A1M5ECG8"/>
<evidence type="ECO:0000313" key="4">
    <source>
        <dbReference type="Proteomes" id="UP000184327"/>
    </source>
</evidence>